<protein>
    <submittedName>
        <fullName evidence="7">FAD binding domain-containing protein</fullName>
    </submittedName>
</protein>
<comment type="pathway">
    <text evidence="2">Secondary metabolite biosynthesis.</text>
</comment>
<dbReference type="InterPro" id="IPR050641">
    <property type="entry name" value="RIFMO-like"/>
</dbReference>
<dbReference type="Pfam" id="PF01494">
    <property type="entry name" value="FAD_binding_3"/>
    <property type="match status" value="1"/>
</dbReference>
<dbReference type="PANTHER" id="PTHR43004:SF19">
    <property type="entry name" value="BINDING MONOOXYGENASE, PUTATIVE (JCVI)-RELATED"/>
    <property type="match status" value="1"/>
</dbReference>
<dbReference type="InterPro" id="IPR036188">
    <property type="entry name" value="FAD/NAD-bd_sf"/>
</dbReference>
<dbReference type="Gene3D" id="3.40.30.20">
    <property type="match status" value="1"/>
</dbReference>
<comment type="cofactor">
    <cofactor evidence="1">
        <name>FAD</name>
        <dbReference type="ChEBI" id="CHEBI:57692"/>
    </cofactor>
</comment>
<keyword evidence="8" id="KW-1185">Reference proteome</keyword>
<evidence type="ECO:0000256" key="4">
    <source>
        <dbReference type="ARBA" id="ARBA00022827"/>
    </source>
</evidence>
<evidence type="ECO:0000259" key="6">
    <source>
        <dbReference type="Pfam" id="PF01494"/>
    </source>
</evidence>
<feature type="domain" description="FAD-binding" evidence="6">
    <location>
        <begin position="5"/>
        <end position="329"/>
    </location>
</feature>
<organism evidence="7 8">
    <name type="scientific">Microdochium trichocladiopsis</name>
    <dbReference type="NCBI Taxonomy" id="1682393"/>
    <lineage>
        <taxon>Eukaryota</taxon>
        <taxon>Fungi</taxon>
        <taxon>Dikarya</taxon>
        <taxon>Ascomycota</taxon>
        <taxon>Pezizomycotina</taxon>
        <taxon>Sordariomycetes</taxon>
        <taxon>Xylariomycetidae</taxon>
        <taxon>Xylariales</taxon>
        <taxon>Microdochiaceae</taxon>
        <taxon>Microdochium</taxon>
    </lineage>
</organism>
<reference evidence="7" key="1">
    <citation type="journal article" date="2021" name="Nat. Commun.">
        <title>Genetic determinants of endophytism in the Arabidopsis root mycobiome.</title>
        <authorList>
            <person name="Mesny F."/>
            <person name="Miyauchi S."/>
            <person name="Thiergart T."/>
            <person name="Pickel B."/>
            <person name="Atanasova L."/>
            <person name="Karlsson M."/>
            <person name="Huettel B."/>
            <person name="Barry K.W."/>
            <person name="Haridas S."/>
            <person name="Chen C."/>
            <person name="Bauer D."/>
            <person name="Andreopoulos W."/>
            <person name="Pangilinan J."/>
            <person name="LaButti K."/>
            <person name="Riley R."/>
            <person name="Lipzen A."/>
            <person name="Clum A."/>
            <person name="Drula E."/>
            <person name="Henrissat B."/>
            <person name="Kohler A."/>
            <person name="Grigoriev I.V."/>
            <person name="Martin F.M."/>
            <person name="Hacquard S."/>
        </authorList>
    </citation>
    <scope>NUCLEOTIDE SEQUENCE</scope>
    <source>
        <strain evidence="7">MPI-CAGE-CH-0230</strain>
    </source>
</reference>
<proteinExistence type="predicted"/>
<dbReference type="SUPFAM" id="SSF51905">
    <property type="entry name" value="FAD/NAD(P)-binding domain"/>
    <property type="match status" value="1"/>
</dbReference>
<dbReference type="GeneID" id="70187821"/>
<keyword evidence="5" id="KW-0560">Oxidoreductase</keyword>
<dbReference type="GO" id="GO:0016709">
    <property type="term" value="F:oxidoreductase activity, acting on paired donors, with incorporation or reduction of molecular oxygen, NAD(P)H as one donor, and incorporation of one atom of oxygen"/>
    <property type="evidence" value="ECO:0007669"/>
    <property type="project" value="UniProtKB-ARBA"/>
</dbReference>
<dbReference type="Gene3D" id="3.30.70.2450">
    <property type="match status" value="1"/>
</dbReference>
<dbReference type="OrthoDB" id="10016252at2759"/>
<evidence type="ECO:0000313" key="8">
    <source>
        <dbReference type="Proteomes" id="UP000756346"/>
    </source>
</evidence>
<dbReference type="GO" id="GO:0071949">
    <property type="term" value="F:FAD binding"/>
    <property type="evidence" value="ECO:0007669"/>
    <property type="project" value="InterPro"/>
</dbReference>
<name>A0A9P8YAF8_9PEZI</name>
<dbReference type="InterPro" id="IPR002938">
    <property type="entry name" value="FAD-bd"/>
</dbReference>
<dbReference type="RefSeq" id="XP_046014884.1">
    <property type="nucleotide sequence ID" value="XM_046158275.1"/>
</dbReference>
<evidence type="ECO:0000256" key="2">
    <source>
        <dbReference type="ARBA" id="ARBA00005179"/>
    </source>
</evidence>
<keyword evidence="3" id="KW-0285">Flavoprotein</keyword>
<dbReference type="InterPro" id="IPR038220">
    <property type="entry name" value="PHOX_C_sf"/>
</dbReference>
<comment type="caution">
    <text evidence="7">The sequence shown here is derived from an EMBL/GenBank/DDBJ whole genome shotgun (WGS) entry which is preliminary data.</text>
</comment>
<evidence type="ECO:0000256" key="1">
    <source>
        <dbReference type="ARBA" id="ARBA00001974"/>
    </source>
</evidence>
<dbReference type="PRINTS" id="PR00420">
    <property type="entry name" value="RNGMNOXGNASE"/>
</dbReference>
<evidence type="ECO:0000256" key="5">
    <source>
        <dbReference type="ARBA" id="ARBA00023002"/>
    </source>
</evidence>
<dbReference type="Gene3D" id="3.50.50.60">
    <property type="entry name" value="FAD/NAD(P)-binding domain"/>
    <property type="match status" value="1"/>
</dbReference>
<dbReference type="EMBL" id="JAGTJQ010000003">
    <property type="protein sequence ID" value="KAH7034791.1"/>
    <property type="molecule type" value="Genomic_DNA"/>
</dbReference>
<evidence type="ECO:0000256" key="3">
    <source>
        <dbReference type="ARBA" id="ARBA00022630"/>
    </source>
</evidence>
<dbReference type="AlphaFoldDB" id="A0A9P8YAF8"/>
<evidence type="ECO:0000313" key="7">
    <source>
        <dbReference type="EMBL" id="KAH7034791.1"/>
    </source>
</evidence>
<sequence length="583" mass="63298">MSDNADIIIVGAGPTGLTMALELALQGVSFRIVDKAEKASDKSRALAMHARSLEVLSRHGLRDDLINAGNTPEGMSIKVNGKEVAKIQVDPKTAQFPDAARSLPILINQCETETILLRGLKNKYNVEPERGVTVADIKPDKDGVSLTLNGKPVRCKYVVGADGAHSVVRHSAPSMTFEGAPYPQDFTLCDAYIRPGPASHPLNRVHFCLGQGLLVALPLKGENKIRLVISRAGRFAADAQSKEEPTLRDFQEFLDATVPGFGELYDPEWLTRFHLHHRGVSTYRDGRLFVAGDAAHIHSPVGGQGMNTGIQDAANLGWKLAAAVRHADHNAARPVGADNAGNDTDIEKLLDSYHAERFPIGQRLLQSTDYMFTWITWGNPIFLALRNALVPWVLPYAMASSAKKQTKFFRYITQLAIRYARSAIVGTGSGYDGPVKGGYRAPDGRVTAVPEKSDKKAPETWLLSSVAGDRHSLLLFSGCGSGAATPEDLESVKQRFVNAAAGTELGAKVDVHVIYSREAAAKSLKQKAGDKEHVDAEDGALHERYGFKDKAGYAYVRPDLYIAHIGYLKSAVDELLESLKNDA</sequence>
<gene>
    <name evidence="7" type="ORF">B0I36DRAFT_360264</name>
</gene>
<accession>A0A9P8YAF8</accession>
<keyword evidence="4" id="KW-0274">FAD</keyword>
<dbReference type="PANTHER" id="PTHR43004">
    <property type="entry name" value="TRK SYSTEM POTASSIUM UPTAKE PROTEIN"/>
    <property type="match status" value="1"/>
</dbReference>
<dbReference type="Proteomes" id="UP000756346">
    <property type="component" value="Unassembled WGS sequence"/>
</dbReference>